<proteinExistence type="predicted"/>
<organism evidence="1 2">
    <name type="scientific">Rubripirellula amarantea</name>
    <dbReference type="NCBI Taxonomy" id="2527999"/>
    <lineage>
        <taxon>Bacteria</taxon>
        <taxon>Pseudomonadati</taxon>
        <taxon>Planctomycetota</taxon>
        <taxon>Planctomycetia</taxon>
        <taxon>Pirellulales</taxon>
        <taxon>Pirellulaceae</taxon>
        <taxon>Rubripirellula</taxon>
    </lineage>
</organism>
<reference evidence="1 2" key="1">
    <citation type="submission" date="2019-02" db="EMBL/GenBank/DDBJ databases">
        <title>Deep-cultivation of Planctomycetes and their phenomic and genomic characterization uncovers novel biology.</title>
        <authorList>
            <person name="Wiegand S."/>
            <person name="Jogler M."/>
            <person name="Boedeker C."/>
            <person name="Pinto D."/>
            <person name="Vollmers J."/>
            <person name="Rivas-Marin E."/>
            <person name="Kohn T."/>
            <person name="Peeters S.H."/>
            <person name="Heuer A."/>
            <person name="Rast P."/>
            <person name="Oberbeckmann S."/>
            <person name="Bunk B."/>
            <person name="Jeske O."/>
            <person name="Meyerdierks A."/>
            <person name="Storesund J.E."/>
            <person name="Kallscheuer N."/>
            <person name="Luecker S."/>
            <person name="Lage O.M."/>
            <person name="Pohl T."/>
            <person name="Merkel B.J."/>
            <person name="Hornburger P."/>
            <person name="Mueller R.-W."/>
            <person name="Bruemmer F."/>
            <person name="Labrenz M."/>
            <person name="Spormann A.M."/>
            <person name="Op Den Camp H."/>
            <person name="Overmann J."/>
            <person name="Amann R."/>
            <person name="Jetten M.S.M."/>
            <person name="Mascher T."/>
            <person name="Medema M.H."/>
            <person name="Devos D.P."/>
            <person name="Kaster A.-K."/>
            <person name="Ovreas L."/>
            <person name="Rohde M."/>
            <person name="Galperin M.Y."/>
            <person name="Jogler C."/>
        </authorList>
    </citation>
    <scope>NUCLEOTIDE SEQUENCE [LARGE SCALE GENOMIC DNA]</scope>
    <source>
        <strain evidence="1 2">Pla22</strain>
    </source>
</reference>
<dbReference type="AlphaFoldDB" id="A0A5C5WPA8"/>
<dbReference type="EMBL" id="SJPI01000001">
    <property type="protein sequence ID" value="TWT52684.1"/>
    <property type="molecule type" value="Genomic_DNA"/>
</dbReference>
<sequence length="226" mass="25537">MSILHMAYRQLVRGLQRFQHQPPPGINVPQPLLDDTKLVTDRLEMLRRLPKGGRVMECGVDEGKFSRQILDLCQPDELILVDTWGSSRFSSAKLHCIEQDFAGEIASGQVRIERSLSTDALANVDDASLCWVYIDTNHNYPTTKAELELARLKVKPDGHICGHDYTIGTWESYTRFGVVEAVNEFCVNHQWRIDMLTHEPRRHLSFALQQSGIPDSTGTAAFTQSS</sequence>
<dbReference type="Proteomes" id="UP000316598">
    <property type="component" value="Unassembled WGS sequence"/>
</dbReference>
<dbReference type="Gene3D" id="3.40.50.150">
    <property type="entry name" value="Vaccinia Virus protein VP39"/>
    <property type="match status" value="1"/>
</dbReference>
<dbReference type="RefSeq" id="WP_165440473.1">
    <property type="nucleotide sequence ID" value="NZ_SJPI01000001.1"/>
</dbReference>
<dbReference type="Pfam" id="PF13578">
    <property type="entry name" value="Methyltransf_24"/>
    <property type="match status" value="1"/>
</dbReference>
<evidence type="ECO:0000313" key="1">
    <source>
        <dbReference type="EMBL" id="TWT52684.1"/>
    </source>
</evidence>
<evidence type="ECO:0008006" key="3">
    <source>
        <dbReference type="Google" id="ProtNLM"/>
    </source>
</evidence>
<accession>A0A5C5WPA8</accession>
<name>A0A5C5WPA8_9BACT</name>
<dbReference type="InterPro" id="IPR029063">
    <property type="entry name" value="SAM-dependent_MTases_sf"/>
</dbReference>
<evidence type="ECO:0000313" key="2">
    <source>
        <dbReference type="Proteomes" id="UP000316598"/>
    </source>
</evidence>
<gene>
    <name evidence="1" type="ORF">Pla22_03100</name>
</gene>
<protein>
    <recommendedName>
        <fullName evidence="3">Methyltransferase domain-containing protein</fullName>
    </recommendedName>
</protein>
<dbReference type="SUPFAM" id="SSF53335">
    <property type="entry name" value="S-adenosyl-L-methionine-dependent methyltransferases"/>
    <property type="match status" value="1"/>
</dbReference>
<keyword evidence="2" id="KW-1185">Reference proteome</keyword>
<comment type="caution">
    <text evidence="1">The sequence shown here is derived from an EMBL/GenBank/DDBJ whole genome shotgun (WGS) entry which is preliminary data.</text>
</comment>